<evidence type="ECO:0000256" key="4">
    <source>
        <dbReference type="ARBA" id="ARBA00022723"/>
    </source>
</evidence>
<comment type="cofactor">
    <cofactor evidence="1">
        <name>Mg(2+)</name>
        <dbReference type="ChEBI" id="CHEBI:18420"/>
    </cofactor>
</comment>
<protein>
    <recommendedName>
        <fullName evidence="10">Probable GTP-binding protein EngB</fullName>
    </recommendedName>
</protein>
<name>A0A2T0XI13_9BURK</name>
<dbReference type="Pfam" id="PF01926">
    <property type="entry name" value="MMR_HSR1"/>
    <property type="match status" value="1"/>
</dbReference>
<evidence type="ECO:0000256" key="8">
    <source>
        <dbReference type="ARBA" id="ARBA00023210"/>
    </source>
</evidence>
<dbReference type="EMBL" id="PVTV01000012">
    <property type="protein sequence ID" value="PRY98547.1"/>
    <property type="molecule type" value="Genomic_DNA"/>
</dbReference>
<dbReference type="InterPro" id="IPR030393">
    <property type="entry name" value="G_ENGB_dom"/>
</dbReference>
<dbReference type="SUPFAM" id="SSF52540">
    <property type="entry name" value="P-loop containing nucleoside triphosphate hydrolases"/>
    <property type="match status" value="1"/>
</dbReference>
<keyword evidence="6" id="KW-0460">Magnesium</keyword>
<dbReference type="PANTHER" id="PTHR11649:SF13">
    <property type="entry name" value="ENGB-TYPE G DOMAIN-CONTAINING PROTEIN"/>
    <property type="match status" value="1"/>
</dbReference>
<evidence type="ECO:0000259" key="11">
    <source>
        <dbReference type="PROSITE" id="PS51706"/>
    </source>
</evidence>
<dbReference type="CDD" id="cd01876">
    <property type="entry name" value="YihA_EngB"/>
    <property type="match status" value="1"/>
</dbReference>
<evidence type="ECO:0000256" key="10">
    <source>
        <dbReference type="HAMAP-Rule" id="MF_00321"/>
    </source>
</evidence>
<dbReference type="InterPro" id="IPR019987">
    <property type="entry name" value="GTP-bd_ribosome_bio_YsxC"/>
</dbReference>
<dbReference type="NCBIfam" id="TIGR03598">
    <property type="entry name" value="GTPase_YsxC"/>
    <property type="match status" value="1"/>
</dbReference>
<evidence type="ECO:0000256" key="1">
    <source>
        <dbReference type="ARBA" id="ARBA00001946"/>
    </source>
</evidence>
<dbReference type="InterPro" id="IPR027417">
    <property type="entry name" value="P-loop_NTPase"/>
</dbReference>
<evidence type="ECO:0000256" key="3">
    <source>
        <dbReference type="ARBA" id="ARBA00022618"/>
    </source>
</evidence>
<sequence length="208" mass="22671">MSILHRASFFTSAARLDQLPPAGPPEVCFVGRSNVGKSTAINVLANQKRLAFSSKTPGRTRLINMFGMPDPLDPENSQLGFLVDLPGYGYASIAQRAREEWADILGGYLADRPSLAGIVLLIDIRRGVTDLDRRLANWIAPTGRPVMTLLTKADKFPYGQRIKAVFAVKKELADIGALNAVPFSATARIGLEEATQQIENWISPQVVP</sequence>
<dbReference type="PROSITE" id="PS51706">
    <property type="entry name" value="G_ENGB"/>
    <property type="match status" value="1"/>
</dbReference>
<comment type="function">
    <text evidence="10">Necessary for normal cell division and for the maintenance of normal septation.</text>
</comment>
<dbReference type="Proteomes" id="UP000238308">
    <property type="component" value="Unassembled WGS sequence"/>
</dbReference>
<keyword evidence="7 10" id="KW-0342">GTP-binding</keyword>
<evidence type="ECO:0000313" key="13">
    <source>
        <dbReference type="Proteomes" id="UP000238308"/>
    </source>
</evidence>
<dbReference type="HAMAP" id="MF_00321">
    <property type="entry name" value="GTPase_EngB"/>
    <property type="match status" value="1"/>
</dbReference>
<gene>
    <name evidence="10" type="primary">engB</name>
    <name evidence="12" type="ORF">BCM14_1380</name>
</gene>
<evidence type="ECO:0000313" key="12">
    <source>
        <dbReference type="EMBL" id="PRY98547.1"/>
    </source>
</evidence>
<keyword evidence="9 10" id="KW-0131">Cell cycle</keyword>
<dbReference type="GO" id="GO:0005829">
    <property type="term" value="C:cytosol"/>
    <property type="evidence" value="ECO:0007669"/>
    <property type="project" value="TreeGrafter"/>
</dbReference>
<keyword evidence="4" id="KW-0479">Metal-binding</keyword>
<evidence type="ECO:0000256" key="7">
    <source>
        <dbReference type="ARBA" id="ARBA00023134"/>
    </source>
</evidence>
<proteinExistence type="inferred from homology"/>
<keyword evidence="13" id="KW-1185">Reference proteome</keyword>
<evidence type="ECO:0000256" key="5">
    <source>
        <dbReference type="ARBA" id="ARBA00022741"/>
    </source>
</evidence>
<reference evidence="12 13" key="1">
    <citation type="submission" date="2018-03" db="EMBL/GenBank/DDBJ databases">
        <title>Genomic Encyclopedia of Type Strains, Phase III (KMG-III): the genomes of soil and plant-associated and newly described type strains.</title>
        <authorList>
            <person name="Whitman W."/>
        </authorList>
    </citation>
    <scope>NUCLEOTIDE SEQUENCE [LARGE SCALE GENOMIC DNA]</scope>
    <source>
        <strain evidence="12 13">MWH-P2sevCIIIb</strain>
    </source>
</reference>
<feature type="domain" description="EngB-type G" evidence="11">
    <location>
        <begin position="23"/>
        <end position="204"/>
    </location>
</feature>
<evidence type="ECO:0000256" key="9">
    <source>
        <dbReference type="ARBA" id="ARBA00023306"/>
    </source>
</evidence>
<keyword evidence="8 10" id="KW-0717">Septation</keyword>
<keyword evidence="3 10" id="KW-0132">Cell division</keyword>
<dbReference type="PANTHER" id="PTHR11649">
    <property type="entry name" value="MSS1/TRME-RELATED GTP-BINDING PROTEIN"/>
    <property type="match status" value="1"/>
</dbReference>
<dbReference type="Gene3D" id="3.40.50.300">
    <property type="entry name" value="P-loop containing nucleotide triphosphate hydrolases"/>
    <property type="match status" value="1"/>
</dbReference>
<dbReference type="GO" id="GO:0005525">
    <property type="term" value="F:GTP binding"/>
    <property type="evidence" value="ECO:0007669"/>
    <property type="project" value="UniProtKB-UniRule"/>
</dbReference>
<dbReference type="GO" id="GO:0046872">
    <property type="term" value="F:metal ion binding"/>
    <property type="evidence" value="ECO:0007669"/>
    <property type="project" value="UniProtKB-KW"/>
</dbReference>
<dbReference type="AlphaFoldDB" id="A0A2T0XI13"/>
<keyword evidence="5 10" id="KW-0547">Nucleotide-binding</keyword>
<accession>A0A2T0XI13</accession>
<evidence type="ECO:0000256" key="2">
    <source>
        <dbReference type="ARBA" id="ARBA00009638"/>
    </source>
</evidence>
<evidence type="ECO:0000256" key="6">
    <source>
        <dbReference type="ARBA" id="ARBA00022842"/>
    </source>
</evidence>
<dbReference type="RefSeq" id="WP_106227247.1">
    <property type="nucleotide sequence ID" value="NZ_PVTV01000012.1"/>
</dbReference>
<dbReference type="InterPro" id="IPR006073">
    <property type="entry name" value="GTP-bd"/>
</dbReference>
<organism evidence="12 13">
    <name type="scientific">Jezberella montanilacus</name>
    <dbReference type="NCBI Taxonomy" id="323426"/>
    <lineage>
        <taxon>Bacteria</taxon>
        <taxon>Pseudomonadati</taxon>
        <taxon>Pseudomonadota</taxon>
        <taxon>Betaproteobacteria</taxon>
        <taxon>Burkholderiales</taxon>
        <taxon>Alcaligenaceae</taxon>
        <taxon>Jezberella</taxon>
    </lineage>
</organism>
<comment type="similarity">
    <text evidence="2 10">Belongs to the TRAFAC class TrmE-Era-EngA-EngB-Septin-like GTPase superfamily. EngB GTPase family.</text>
</comment>
<dbReference type="OrthoDB" id="9804921at2"/>
<dbReference type="GO" id="GO:0000917">
    <property type="term" value="P:division septum assembly"/>
    <property type="evidence" value="ECO:0007669"/>
    <property type="project" value="UniProtKB-KW"/>
</dbReference>
<comment type="caution">
    <text evidence="12">The sequence shown here is derived from an EMBL/GenBank/DDBJ whole genome shotgun (WGS) entry which is preliminary data.</text>
</comment>